<dbReference type="Gene3D" id="3.30.720.110">
    <property type="match status" value="1"/>
</dbReference>
<keyword evidence="4" id="KW-1185">Reference proteome</keyword>
<feature type="region of interest" description="Disordered" evidence="1">
    <location>
        <begin position="1"/>
        <end position="20"/>
    </location>
</feature>
<dbReference type="InterPro" id="IPR029068">
    <property type="entry name" value="Glyas_Bleomycin-R_OHBP_Dase"/>
</dbReference>
<dbReference type="SUPFAM" id="SSF54593">
    <property type="entry name" value="Glyoxalase/Bleomycin resistance protein/Dihydroxybiphenyl dioxygenase"/>
    <property type="match status" value="1"/>
</dbReference>
<reference evidence="4" key="1">
    <citation type="journal article" date="2019" name="Int. J. Syst. Evol. Microbiol.">
        <title>The Global Catalogue of Microorganisms (GCM) 10K type strain sequencing project: providing services to taxonomists for standard genome sequencing and annotation.</title>
        <authorList>
            <consortium name="The Broad Institute Genomics Platform"/>
            <consortium name="The Broad Institute Genome Sequencing Center for Infectious Disease"/>
            <person name="Wu L."/>
            <person name="Ma J."/>
        </authorList>
    </citation>
    <scope>NUCLEOTIDE SEQUENCE [LARGE SCALE GENOMIC DNA]</scope>
    <source>
        <strain evidence="4">JCM 13022</strain>
    </source>
</reference>
<feature type="compositionally biased region" description="Polar residues" evidence="1">
    <location>
        <begin position="1"/>
        <end position="14"/>
    </location>
</feature>
<accession>A0ABP4FS42</accession>
<organism evidence="3 4">
    <name type="scientific">Prauserella alba</name>
    <dbReference type="NCBI Taxonomy" id="176898"/>
    <lineage>
        <taxon>Bacteria</taxon>
        <taxon>Bacillati</taxon>
        <taxon>Actinomycetota</taxon>
        <taxon>Actinomycetes</taxon>
        <taxon>Pseudonocardiales</taxon>
        <taxon>Pseudonocardiaceae</taxon>
        <taxon>Prauserella</taxon>
    </lineage>
</organism>
<evidence type="ECO:0000259" key="2">
    <source>
        <dbReference type="PROSITE" id="PS51819"/>
    </source>
</evidence>
<feature type="domain" description="VOC" evidence="2">
    <location>
        <begin position="20"/>
        <end position="139"/>
    </location>
</feature>
<evidence type="ECO:0000313" key="4">
    <source>
        <dbReference type="Proteomes" id="UP001500467"/>
    </source>
</evidence>
<dbReference type="EMBL" id="BAAALM010000005">
    <property type="protein sequence ID" value="GAA1197109.1"/>
    <property type="molecule type" value="Genomic_DNA"/>
</dbReference>
<dbReference type="RefSeq" id="WP_253856073.1">
    <property type="nucleotide sequence ID" value="NZ_BAAALM010000005.1"/>
</dbReference>
<protein>
    <submittedName>
        <fullName evidence="3">VOC family protein</fullName>
    </submittedName>
</protein>
<name>A0ABP4FS42_9PSEU</name>
<dbReference type="Pfam" id="PF00903">
    <property type="entry name" value="Glyoxalase"/>
    <property type="match status" value="1"/>
</dbReference>
<sequence length="145" mass="15775">MTTANSASEETASTDARPAPTVWPTLQARDAGALIDFLVDTVGFLRTAVYADGDRVVHAQLDWPEGGGVMLGSHQPDGDWSREPGTAGTYVVTDDPDGLYARLRAAGVDMVRDIEDQEYGNRELAIRDPEGNLWSFGYYRGEPRA</sequence>
<gene>
    <name evidence="3" type="ORF">GCM10009675_10370</name>
</gene>
<dbReference type="Proteomes" id="UP001500467">
    <property type="component" value="Unassembled WGS sequence"/>
</dbReference>
<comment type="caution">
    <text evidence="3">The sequence shown here is derived from an EMBL/GenBank/DDBJ whole genome shotgun (WGS) entry which is preliminary data.</text>
</comment>
<dbReference type="InterPro" id="IPR004360">
    <property type="entry name" value="Glyas_Fos-R_dOase_dom"/>
</dbReference>
<evidence type="ECO:0000256" key="1">
    <source>
        <dbReference type="SAM" id="MobiDB-lite"/>
    </source>
</evidence>
<dbReference type="Gene3D" id="3.30.720.120">
    <property type="match status" value="1"/>
</dbReference>
<proteinExistence type="predicted"/>
<dbReference type="InterPro" id="IPR037523">
    <property type="entry name" value="VOC_core"/>
</dbReference>
<dbReference type="PROSITE" id="PS51819">
    <property type="entry name" value="VOC"/>
    <property type="match status" value="1"/>
</dbReference>
<evidence type="ECO:0000313" key="3">
    <source>
        <dbReference type="EMBL" id="GAA1197109.1"/>
    </source>
</evidence>